<name>A0ABZ1YHC3_9NOCA</name>
<gene>
    <name evidence="2" type="ORF">OG563_25565</name>
</gene>
<reference evidence="2" key="1">
    <citation type="submission" date="2022-10" db="EMBL/GenBank/DDBJ databases">
        <title>The complete genomes of actinobacterial strains from the NBC collection.</title>
        <authorList>
            <person name="Joergensen T.S."/>
            <person name="Alvarez Arevalo M."/>
            <person name="Sterndorff E.B."/>
            <person name="Faurdal D."/>
            <person name="Vuksanovic O."/>
            <person name="Mourched A.-S."/>
            <person name="Charusanti P."/>
            <person name="Shaw S."/>
            <person name="Blin K."/>
            <person name="Weber T."/>
        </authorList>
    </citation>
    <scope>NUCLEOTIDE SEQUENCE</scope>
    <source>
        <strain evidence="2">NBC_01482</strain>
    </source>
</reference>
<feature type="region of interest" description="Disordered" evidence="1">
    <location>
        <begin position="1"/>
        <end position="36"/>
    </location>
</feature>
<dbReference type="Gene3D" id="3.40.630.10">
    <property type="entry name" value="Zn peptidases"/>
    <property type="match status" value="1"/>
</dbReference>
<dbReference type="Proteomes" id="UP001432062">
    <property type="component" value="Chromosome"/>
</dbReference>
<feature type="compositionally biased region" description="Basic and acidic residues" evidence="1">
    <location>
        <begin position="9"/>
        <end position="19"/>
    </location>
</feature>
<dbReference type="SUPFAM" id="SSF53187">
    <property type="entry name" value="Zn-dependent exopeptidases"/>
    <property type="match status" value="1"/>
</dbReference>
<evidence type="ECO:0000256" key="1">
    <source>
        <dbReference type="SAM" id="MobiDB-lite"/>
    </source>
</evidence>
<sequence length="177" mass="18840">MDVVAADVDQPRFQRKNVDDTEPSCASEDEGNSRGVDLERNFSALFADQREPGVDEVPDSAVGLLIDLHAYGNYMITPTMAAPDDAAQLRNLAAQVAPTGFASGTSVDTVGYPTSGTSMDQAYGALGVAALVMEIGPRNADCAGFFPEYSCVDRLLWPQIRQAFSAAAWAAAAPYRQ</sequence>
<dbReference type="EMBL" id="CP109441">
    <property type="protein sequence ID" value="WUV42627.1"/>
    <property type="molecule type" value="Genomic_DNA"/>
</dbReference>
<organism evidence="2 3">
    <name type="scientific">Nocardia vinacea</name>
    <dbReference type="NCBI Taxonomy" id="96468"/>
    <lineage>
        <taxon>Bacteria</taxon>
        <taxon>Bacillati</taxon>
        <taxon>Actinomycetota</taxon>
        <taxon>Actinomycetes</taxon>
        <taxon>Mycobacteriales</taxon>
        <taxon>Nocardiaceae</taxon>
        <taxon>Nocardia</taxon>
    </lineage>
</organism>
<evidence type="ECO:0000313" key="2">
    <source>
        <dbReference type="EMBL" id="WUV42627.1"/>
    </source>
</evidence>
<accession>A0ABZ1YHC3</accession>
<dbReference type="RefSeq" id="WP_329405266.1">
    <property type="nucleotide sequence ID" value="NZ_CP109441.1"/>
</dbReference>
<evidence type="ECO:0008006" key="4">
    <source>
        <dbReference type="Google" id="ProtNLM"/>
    </source>
</evidence>
<evidence type="ECO:0000313" key="3">
    <source>
        <dbReference type="Proteomes" id="UP001432062"/>
    </source>
</evidence>
<protein>
    <recommendedName>
        <fullName evidence="4">Peptidase M14 carboxypeptidase A domain-containing protein</fullName>
    </recommendedName>
</protein>
<keyword evidence="3" id="KW-1185">Reference proteome</keyword>
<proteinExistence type="predicted"/>